<protein>
    <submittedName>
        <fullName evidence="3">Alpha beta fold family hydrolase</fullName>
    </submittedName>
</protein>
<evidence type="ECO:0000259" key="2">
    <source>
        <dbReference type="Pfam" id="PF12146"/>
    </source>
</evidence>
<dbReference type="OrthoDB" id="9776685at2"/>
<dbReference type="RefSeq" id="WP_057800401.1">
    <property type="nucleotide sequence ID" value="NZ_BJZZ01000043.1"/>
</dbReference>
<comment type="caution">
    <text evidence="3">The sequence shown here is derived from an EMBL/GenBank/DDBJ whole genome shotgun (WGS) entry which is preliminary data.</text>
</comment>
<keyword evidence="1" id="KW-0812">Transmembrane</keyword>
<keyword evidence="3" id="KW-0378">Hydrolase</keyword>
<dbReference type="AlphaFoldDB" id="A0A0R2NC18"/>
<dbReference type="SUPFAM" id="SSF53474">
    <property type="entry name" value="alpha/beta-Hydrolases"/>
    <property type="match status" value="1"/>
</dbReference>
<proteinExistence type="predicted"/>
<gene>
    <name evidence="3" type="ORF">IV88_GL001301</name>
</gene>
<keyword evidence="4" id="KW-1185">Reference proteome</keyword>
<organism evidence="3 4">
    <name type="scientific">Pediococcus argentinicus</name>
    <dbReference type="NCBI Taxonomy" id="480391"/>
    <lineage>
        <taxon>Bacteria</taxon>
        <taxon>Bacillati</taxon>
        <taxon>Bacillota</taxon>
        <taxon>Bacilli</taxon>
        <taxon>Lactobacillales</taxon>
        <taxon>Lactobacillaceae</taxon>
        <taxon>Pediococcus</taxon>
    </lineage>
</organism>
<keyword evidence="1" id="KW-0472">Membrane</keyword>
<dbReference type="EMBL" id="JQCQ01000042">
    <property type="protein sequence ID" value="KRO22043.1"/>
    <property type="molecule type" value="Genomic_DNA"/>
</dbReference>
<accession>A0A0R2NC18</accession>
<dbReference type="PANTHER" id="PTHR43358">
    <property type="entry name" value="ALPHA/BETA-HYDROLASE"/>
    <property type="match status" value="1"/>
</dbReference>
<sequence>MKKFVKWFSIVLGTLLILDIGAGMYFFHVAEVRGHKSFLSSSTELSKKDPLYKQRHWYQTVHKENWKMTSANGKHQLDAYYIPAEHKTNKSVILAHGYMADKTQDGGAAGMFHEMGYNVLAPDDQAHGKSEGKLIGYGWIDRRDYIKWMNKLLKAEGSNQQLVMWGISMGGATTMMTSGEKDVPHQVKAFVEDCGYTSVDDEITYQAKSMYHLPKWPLVPTVSLISQLRAGYNYSEASAVKQLHKNKLPMLFIHGSKDTFVPTSMLEPVYEATKGPKEKLIVNGAKHAKSMDTEPELYFKTVKNFLSKYVS</sequence>
<dbReference type="InterPro" id="IPR029058">
    <property type="entry name" value="AB_hydrolase_fold"/>
</dbReference>
<dbReference type="GO" id="GO:0016787">
    <property type="term" value="F:hydrolase activity"/>
    <property type="evidence" value="ECO:0007669"/>
    <property type="project" value="UniProtKB-KW"/>
</dbReference>
<dbReference type="Pfam" id="PF12146">
    <property type="entry name" value="Hydrolase_4"/>
    <property type="match status" value="1"/>
</dbReference>
<evidence type="ECO:0000313" key="4">
    <source>
        <dbReference type="Proteomes" id="UP000051249"/>
    </source>
</evidence>
<dbReference type="Proteomes" id="UP000051249">
    <property type="component" value="Unassembled WGS sequence"/>
</dbReference>
<dbReference type="PANTHER" id="PTHR43358:SF4">
    <property type="entry name" value="ALPHA_BETA HYDROLASE FOLD-1 DOMAIN-CONTAINING PROTEIN"/>
    <property type="match status" value="1"/>
</dbReference>
<dbReference type="InterPro" id="IPR022742">
    <property type="entry name" value="Hydrolase_4"/>
</dbReference>
<evidence type="ECO:0000313" key="3">
    <source>
        <dbReference type="EMBL" id="KRO22043.1"/>
    </source>
</evidence>
<dbReference type="Gene3D" id="3.40.50.1820">
    <property type="entry name" value="alpha/beta hydrolase"/>
    <property type="match status" value="1"/>
</dbReference>
<reference evidence="3 4" key="1">
    <citation type="journal article" date="2015" name="Genome Announc.">
        <title>Expanding the biotechnology potential of lactobacilli through comparative genomics of 213 strains and associated genera.</title>
        <authorList>
            <person name="Sun Z."/>
            <person name="Harris H.M."/>
            <person name="McCann A."/>
            <person name="Guo C."/>
            <person name="Argimon S."/>
            <person name="Zhang W."/>
            <person name="Yang X."/>
            <person name="Jeffery I.B."/>
            <person name="Cooney J.C."/>
            <person name="Kagawa T.F."/>
            <person name="Liu W."/>
            <person name="Song Y."/>
            <person name="Salvetti E."/>
            <person name="Wrobel A."/>
            <person name="Rasinkangas P."/>
            <person name="Parkhill J."/>
            <person name="Rea M.C."/>
            <person name="O'Sullivan O."/>
            <person name="Ritari J."/>
            <person name="Douillard F.P."/>
            <person name="Paul Ross R."/>
            <person name="Yang R."/>
            <person name="Briner A.E."/>
            <person name="Felis G.E."/>
            <person name="de Vos W.M."/>
            <person name="Barrangou R."/>
            <person name="Klaenhammer T.R."/>
            <person name="Caufield P.W."/>
            <person name="Cui Y."/>
            <person name="Zhang H."/>
            <person name="O'Toole P.W."/>
        </authorList>
    </citation>
    <scope>NUCLEOTIDE SEQUENCE [LARGE SCALE GENOMIC DNA]</scope>
    <source>
        <strain evidence="3 4">DSM 23026</strain>
    </source>
</reference>
<dbReference type="InterPro" id="IPR052920">
    <property type="entry name" value="DNA-binding_regulatory"/>
</dbReference>
<keyword evidence="1" id="KW-1133">Transmembrane helix</keyword>
<dbReference type="PATRIC" id="fig|480391.4.peg.1323"/>
<feature type="transmembrane region" description="Helical" evidence="1">
    <location>
        <begin position="7"/>
        <end position="27"/>
    </location>
</feature>
<name>A0A0R2NC18_9LACO</name>
<feature type="domain" description="Serine aminopeptidase S33" evidence="2">
    <location>
        <begin position="88"/>
        <end position="191"/>
    </location>
</feature>
<evidence type="ECO:0000256" key="1">
    <source>
        <dbReference type="SAM" id="Phobius"/>
    </source>
</evidence>